<name>A0ABD3HJ87_9MARC</name>
<dbReference type="Proteomes" id="UP001633002">
    <property type="component" value="Unassembled WGS sequence"/>
</dbReference>
<dbReference type="Pfam" id="PF00854">
    <property type="entry name" value="PTR2"/>
    <property type="match status" value="1"/>
</dbReference>
<feature type="transmembrane region" description="Helical" evidence="7">
    <location>
        <begin position="404"/>
        <end position="424"/>
    </location>
</feature>
<keyword evidence="3 7" id="KW-0812">Transmembrane</keyword>
<evidence type="ECO:0000256" key="6">
    <source>
        <dbReference type="SAM" id="MobiDB-lite"/>
    </source>
</evidence>
<evidence type="ECO:0000256" key="1">
    <source>
        <dbReference type="ARBA" id="ARBA00004141"/>
    </source>
</evidence>
<reference evidence="8 9" key="1">
    <citation type="submission" date="2024-09" db="EMBL/GenBank/DDBJ databases">
        <title>Chromosome-scale assembly of Riccia sorocarpa.</title>
        <authorList>
            <person name="Paukszto L."/>
        </authorList>
    </citation>
    <scope>NUCLEOTIDE SEQUENCE [LARGE SCALE GENOMIC DNA]</scope>
    <source>
        <strain evidence="8">LP-2024</strain>
        <tissue evidence="8">Aerial parts of the thallus</tissue>
    </source>
</reference>
<feature type="transmembrane region" description="Helical" evidence="7">
    <location>
        <begin position="164"/>
        <end position="183"/>
    </location>
</feature>
<gene>
    <name evidence="8" type="ORF">R1sor_015758</name>
</gene>
<sequence length="641" mass="71289">MRMSKRVMDRPEIIVPEVESEETSTNNARGNTLTRNGTHYRRACLIIFACEVVERIAFYAISSNLTIYLTTMMQENVADAATNSNNWGGTTLLTPFIGAFVADVFLGRYWTIVGSLIIYFLALVSVTISISVEPFKPHCEYQNNGTLSCANATGAQRACLYVSLYLMALGAGGIKACVTAFSADQFDNNDPQQRREKVSFMNWWWMSISIGIMLSSAIFPWMQQQFGDWVWVGAVPASFVGVVFLAFILAHPLYHHEAPSGSPFTQVFQVFVLAFRNRNLQLPEDPTDLYETGSNGLSSNNENSNSSPSPQFRLEHTPRLRFLDKAAIRRQMTPSTFDASLNTDVNTHSSCCSVTQVEEVKLLLGVLPIWATNLPNSAVFTQVNTFFVSQGTTMDPSLGPHFSVPPASLISTISLSIIIFLPLYDRLFVPMMRKLTGNPRGVTLLQRIGIGIFISTIAVVVAGAVENHRLKVAISHGDTLPVPLSIFWLVPQYFLVGLYEVFIVVGQGEFFYLQAPPGLRSFGTAFLFGNWAVGSFLSSLLVTVVDAITRKLSKKNISWVDNDISKGHLDYFYWLLAVLNLVFFILFLHYAREYKYSQNSSSNYHMRDVSKYTGNSIPISFSSPGSENSFEEELAGTGHSI</sequence>
<comment type="caution">
    <text evidence="8">The sequence shown here is derived from an EMBL/GenBank/DDBJ whole genome shotgun (WGS) entry which is preliminary data.</text>
</comment>
<keyword evidence="4 7" id="KW-1133">Transmembrane helix</keyword>
<feature type="transmembrane region" description="Helical" evidence="7">
    <location>
        <begin position="109"/>
        <end position="132"/>
    </location>
</feature>
<dbReference type="InterPro" id="IPR000109">
    <property type="entry name" value="POT_fam"/>
</dbReference>
<evidence type="ECO:0000313" key="8">
    <source>
        <dbReference type="EMBL" id="KAL3689449.1"/>
    </source>
</evidence>
<comment type="similarity">
    <text evidence="2">Belongs to the major facilitator superfamily. Proton-dependent oligopeptide transporter (POT/PTR) (TC 2.A.17) family.</text>
</comment>
<evidence type="ECO:0000313" key="9">
    <source>
        <dbReference type="Proteomes" id="UP001633002"/>
    </source>
</evidence>
<organism evidence="8 9">
    <name type="scientific">Riccia sorocarpa</name>
    <dbReference type="NCBI Taxonomy" id="122646"/>
    <lineage>
        <taxon>Eukaryota</taxon>
        <taxon>Viridiplantae</taxon>
        <taxon>Streptophyta</taxon>
        <taxon>Embryophyta</taxon>
        <taxon>Marchantiophyta</taxon>
        <taxon>Marchantiopsida</taxon>
        <taxon>Marchantiidae</taxon>
        <taxon>Marchantiales</taxon>
        <taxon>Ricciaceae</taxon>
        <taxon>Riccia</taxon>
    </lineage>
</organism>
<evidence type="ECO:0000256" key="4">
    <source>
        <dbReference type="ARBA" id="ARBA00022989"/>
    </source>
</evidence>
<keyword evidence="9" id="KW-1185">Reference proteome</keyword>
<feature type="transmembrane region" description="Helical" evidence="7">
    <location>
        <begin position="229"/>
        <end position="254"/>
    </location>
</feature>
<evidence type="ECO:0008006" key="10">
    <source>
        <dbReference type="Google" id="ProtNLM"/>
    </source>
</evidence>
<dbReference type="InterPro" id="IPR036259">
    <property type="entry name" value="MFS_trans_sf"/>
</dbReference>
<feature type="transmembrane region" description="Helical" evidence="7">
    <location>
        <begin position="525"/>
        <end position="545"/>
    </location>
</feature>
<feature type="compositionally biased region" description="Low complexity" evidence="6">
    <location>
        <begin position="294"/>
        <end position="309"/>
    </location>
</feature>
<dbReference type="PANTHER" id="PTHR11654">
    <property type="entry name" value="OLIGOPEPTIDE TRANSPORTER-RELATED"/>
    <property type="match status" value="1"/>
</dbReference>
<comment type="subcellular location">
    <subcellularLocation>
        <location evidence="1">Membrane</location>
        <topology evidence="1">Multi-pass membrane protein</topology>
    </subcellularLocation>
</comment>
<dbReference type="SUPFAM" id="SSF103473">
    <property type="entry name" value="MFS general substrate transporter"/>
    <property type="match status" value="2"/>
</dbReference>
<dbReference type="EMBL" id="JBJQOH010000004">
    <property type="protein sequence ID" value="KAL3689449.1"/>
    <property type="molecule type" value="Genomic_DNA"/>
</dbReference>
<protein>
    <recommendedName>
        <fullName evidence="10">NPF family transporter</fullName>
    </recommendedName>
</protein>
<evidence type="ECO:0000256" key="5">
    <source>
        <dbReference type="ARBA" id="ARBA00023136"/>
    </source>
</evidence>
<feature type="region of interest" description="Disordered" evidence="6">
    <location>
        <begin position="291"/>
        <end position="313"/>
    </location>
</feature>
<evidence type="ECO:0000256" key="2">
    <source>
        <dbReference type="ARBA" id="ARBA00005982"/>
    </source>
</evidence>
<accession>A0ABD3HJ87</accession>
<dbReference type="Gene3D" id="1.20.1250.20">
    <property type="entry name" value="MFS general substrate transporter like domains"/>
    <property type="match status" value="1"/>
</dbReference>
<evidence type="ECO:0000256" key="3">
    <source>
        <dbReference type="ARBA" id="ARBA00022692"/>
    </source>
</evidence>
<keyword evidence="5 7" id="KW-0472">Membrane</keyword>
<feature type="transmembrane region" description="Helical" evidence="7">
    <location>
        <begin position="203"/>
        <end position="222"/>
    </location>
</feature>
<evidence type="ECO:0000256" key="7">
    <source>
        <dbReference type="SAM" id="Phobius"/>
    </source>
</evidence>
<proteinExistence type="inferred from homology"/>
<feature type="transmembrane region" description="Helical" evidence="7">
    <location>
        <begin position="444"/>
        <end position="465"/>
    </location>
</feature>
<dbReference type="GO" id="GO:0016020">
    <property type="term" value="C:membrane"/>
    <property type="evidence" value="ECO:0007669"/>
    <property type="project" value="UniProtKB-SubCell"/>
</dbReference>
<feature type="transmembrane region" description="Helical" evidence="7">
    <location>
        <begin position="571"/>
        <end position="591"/>
    </location>
</feature>
<dbReference type="AlphaFoldDB" id="A0ABD3HJ87"/>
<feature type="transmembrane region" description="Helical" evidence="7">
    <location>
        <begin position="485"/>
        <end position="505"/>
    </location>
</feature>